<dbReference type="AlphaFoldDB" id="A0A6C0I5F3"/>
<reference evidence="1" key="1">
    <citation type="journal article" date="2020" name="Nature">
        <title>Giant virus diversity and host interactions through global metagenomics.</title>
        <authorList>
            <person name="Schulz F."/>
            <person name="Roux S."/>
            <person name="Paez-Espino D."/>
            <person name="Jungbluth S."/>
            <person name="Walsh D.A."/>
            <person name="Denef V.J."/>
            <person name="McMahon K.D."/>
            <person name="Konstantinidis K.T."/>
            <person name="Eloe-Fadrosh E.A."/>
            <person name="Kyrpides N.C."/>
            <person name="Woyke T."/>
        </authorList>
    </citation>
    <scope>NUCLEOTIDE SEQUENCE</scope>
    <source>
        <strain evidence="1">GVMAG-M-3300023184-190</strain>
    </source>
</reference>
<dbReference type="EMBL" id="MN740093">
    <property type="protein sequence ID" value="QHT87597.1"/>
    <property type="molecule type" value="Genomic_DNA"/>
</dbReference>
<evidence type="ECO:0000313" key="1">
    <source>
        <dbReference type="EMBL" id="QHT87597.1"/>
    </source>
</evidence>
<sequence length="489" mass="56029">MTSISNDFKITIENKEIWNFYNNNKNISIESANLLLIKFIESMFNHLTENLETNVNTQILSFIQENKIEMSQIKTNLSTINENLTKINSDVLQSMNQQLVTLKREYIEDVKQTVTNSMLTTYEKIDSLIDKNTGHLLDKTTLLLNDVIPKNQEQVSRQINENLRLFHQQIAEDTSKLVGSMSKEGSLTEFIASFDNKYNAVLQPLYTFFSASEERITKNIDTLKESSIQSLMSKNKVLDDLGEFLSKYKGSSNKGKFGEQNLSSILNNLYTNAEITNTSGTKASGDFIMKRVDKPTILFENKDYDYNIPKDEIAKFIRDVDTQNMHGIFCSQYSGISFKQNFQIDINKGNVLVYIQHCEYSLDKIRIAVDIIDSLSVKLQDLNMDEDNNTISKEVLDEINTEYQAFILQKEAMVTLVKDFTKKISTHIDDIKLPCLDKYLSHKYAYVKSNCFTCDICSIFVATTKQSLSAHKRGCAKKMKAMENVLTEK</sequence>
<protein>
    <submittedName>
        <fullName evidence="1">Uncharacterized protein</fullName>
    </submittedName>
</protein>
<accession>A0A6C0I5F3</accession>
<organism evidence="1">
    <name type="scientific">viral metagenome</name>
    <dbReference type="NCBI Taxonomy" id="1070528"/>
    <lineage>
        <taxon>unclassified sequences</taxon>
        <taxon>metagenomes</taxon>
        <taxon>organismal metagenomes</taxon>
    </lineage>
</organism>
<proteinExistence type="predicted"/>
<name>A0A6C0I5F3_9ZZZZ</name>